<dbReference type="GO" id="GO:0016020">
    <property type="term" value="C:membrane"/>
    <property type="evidence" value="ECO:0007669"/>
    <property type="project" value="UniProtKB-SubCell"/>
</dbReference>
<feature type="region of interest" description="Disordered" evidence="7">
    <location>
        <begin position="260"/>
        <end position="291"/>
    </location>
</feature>
<evidence type="ECO:0000256" key="8">
    <source>
        <dbReference type="SAM" id="Phobius"/>
    </source>
</evidence>
<dbReference type="Pfam" id="PF00324">
    <property type="entry name" value="AA_permease"/>
    <property type="match status" value="1"/>
</dbReference>
<evidence type="ECO:0000313" key="11">
    <source>
        <dbReference type="Proteomes" id="UP000004816"/>
    </source>
</evidence>
<feature type="transmembrane region" description="Helical" evidence="8">
    <location>
        <begin position="203"/>
        <end position="227"/>
    </location>
</feature>
<dbReference type="eggNOG" id="COG1113">
    <property type="taxonomic scope" value="Bacteria"/>
</dbReference>
<comment type="subcellular location">
    <subcellularLocation>
        <location evidence="1">Membrane</location>
        <topology evidence="1">Multi-pass membrane protein</topology>
    </subcellularLocation>
</comment>
<protein>
    <recommendedName>
        <fullName evidence="9">Amino acid permease/ SLC12A domain-containing protein</fullName>
    </recommendedName>
</protein>
<dbReference type="InterPro" id="IPR004841">
    <property type="entry name" value="AA-permease/SLC12A_dom"/>
</dbReference>
<dbReference type="AlphaFoldDB" id="E5XSK3"/>
<dbReference type="Gene3D" id="1.20.1740.10">
    <property type="entry name" value="Amino acid/polyamine transporter I"/>
    <property type="match status" value="1"/>
</dbReference>
<evidence type="ECO:0000256" key="6">
    <source>
        <dbReference type="ARBA" id="ARBA00023136"/>
    </source>
</evidence>
<dbReference type="GO" id="GO:0006865">
    <property type="term" value="P:amino acid transport"/>
    <property type="evidence" value="ECO:0007669"/>
    <property type="project" value="UniProtKB-KW"/>
</dbReference>
<keyword evidence="2" id="KW-0813">Transport</keyword>
<name>E5XSK3_SEGRC</name>
<feature type="domain" description="Amino acid permease/ SLC12A" evidence="9">
    <location>
        <begin position="1"/>
        <end position="226"/>
    </location>
</feature>
<gene>
    <name evidence="10" type="ORF">HMPREF9336_02475</name>
</gene>
<proteinExistence type="predicted"/>
<dbReference type="Proteomes" id="UP000004816">
    <property type="component" value="Unassembled WGS sequence"/>
</dbReference>
<dbReference type="HOGENOM" id="CLU_083321_0_0_11"/>
<keyword evidence="11" id="KW-1185">Reference proteome</keyword>
<organism evidence="10 11">
    <name type="scientific">Segniliparus rugosus (strain ATCC BAA-974 / DSM 45345 / CCUG 50838 / CIP 108380 / JCM 13579 / CDC 945)</name>
    <dbReference type="NCBI Taxonomy" id="679197"/>
    <lineage>
        <taxon>Bacteria</taxon>
        <taxon>Bacillati</taxon>
        <taxon>Actinomycetota</taxon>
        <taxon>Actinomycetes</taxon>
        <taxon>Mycobacteriales</taxon>
        <taxon>Segniliparaceae</taxon>
        <taxon>Segniliparus</taxon>
    </lineage>
</organism>
<dbReference type="STRING" id="679197.HMPREF9336_02475"/>
<evidence type="ECO:0000256" key="4">
    <source>
        <dbReference type="ARBA" id="ARBA00022970"/>
    </source>
</evidence>
<feature type="transmembrane region" description="Helical" evidence="8">
    <location>
        <begin position="126"/>
        <end position="152"/>
    </location>
</feature>
<sequence length="291" mass="31357">MPKAINAVLFRIVFFYMGSVALLALLVPYLNYGRDSPFVTFFSSLGAPWAGDAMNAVVITSAMSSLNAGLYSTGRIIRSMAMNGSAPAPLGKMNRSGVPYPGIILTCCFTVVGVFLNYLLEDAKEVFSIAIEMASIGVMGGWASIVVCQLQFYKLAKQGLAVRPSFRMPWAPYSNYATLVFLVAVVVIMGLPKSGETDFVKKYEGTITVGAFFFVFVPVLVGGWFLLRDRVNAIAQERIGYTGKFPVIANLPVDPANLPLKDPDDPRHLGAGAHHGKHEKGRSGDAAESAD</sequence>
<evidence type="ECO:0000313" key="10">
    <source>
        <dbReference type="EMBL" id="EFV12680.2"/>
    </source>
</evidence>
<evidence type="ECO:0000256" key="2">
    <source>
        <dbReference type="ARBA" id="ARBA00022448"/>
    </source>
</evidence>
<evidence type="ECO:0000256" key="5">
    <source>
        <dbReference type="ARBA" id="ARBA00022989"/>
    </source>
</evidence>
<evidence type="ECO:0000256" key="1">
    <source>
        <dbReference type="ARBA" id="ARBA00004141"/>
    </source>
</evidence>
<evidence type="ECO:0000259" key="9">
    <source>
        <dbReference type="Pfam" id="PF00324"/>
    </source>
</evidence>
<feature type="transmembrane region" description="Helical" evidence="8">
    <location>
        <begin position="173"/>
        <end position="191"/>
    </location>
</feature>
<keyword evidence="5 8" id="KW-1133">Transmembrane helix</keyword>
<keyword evidence="6 8" id="KW-0472">Membrane</keyword>
<accession>E5XSK3</accession>
<evidence type="ECO:0000256" key="7">
    <source>
        <dbReference type="SAM" id="MobiDB-lite"/>
    </source>
</evidence>
<feature type="transmembrane region" description="Helical" evidence="8">
    <location>
        <begin position="53"/>
        <end position="77"/>
    </location>
</feature>
<dbReference type="GO" id="GO:0055085">
    <property type="term" value="P:transmembrane transport"/>
    <property type="evidence" value="ECO:0007669"/>
    <property type="project" value="InterPro"/>
</dbReference>
<reference evidence="10 11" key="1">
    <citation type="journal article" date="2011" name="Stand. Genomic Sci.">
        <title>High quality draft genome sequence of Segniliparus rugosus CDC 945(T)= (ATCC BAA-974(T)).</title>
        <authorList>
            <person name="Earl A.M."/>
            <person name="Desjardins C.A."/>
            <person name="Fitzgerald M.G."/>
            <person name="Arachchi H.M."/>
            <person name="Zeng Q."/>
            <person name="Mehta T."/>
            <person name="Griggs A."/>
            <person name="Birren B.W."/>
            <person name="Toney N.C."/>
            <person name="Carr J."/>
            <person name="Posey J."/>
            <person name="Butler W.R."/>
        </authorList>
    </citation>
    <scope>NUCLEOTIDE SEQUENCE [LARGE SCALE GENOMIC DNA]</scope>
    <source>
        <strain evidence="11">ATCC BAA-974 / DSM 45345 / CCUG 50838 / CIP 108380 / JCM 13579 / CDC 945</strain>
    </source>
</reference>
<comment type="caution">
    <text evidence="10">The sequence shown here is derived from an EMBL/GenBank/DDBJ whole genome shotgun (WGS) entry which is preliminary data.</text>
</comment>
<feature type="transmembrane region" description="Helical" evidence="8">
    <location>
        <begin position="98"/>
        <end position="120"/>
    </location>
</feature>
<keyword evidence="4" id="KW-0029">Amino-acid transport</keyword>
<dbReference type="EMBL" id="ACZI02000002">
    <property type="protein sequence ID" value="EFV12680.2"/>
    <property type="molecule type" value="Genomic_DNA"/>
</dbReference>
<dbReference type="PANTHER" id="PTHR43495">
    <property type="entry name" value="GABA PERMEASE"/>
    <property type="match status" value="1"/>
</dbReference>
<feature type="transmembrane region" description="Helical" evidence="8">
    <location>
        <begin position="12"/>
        <end position="33"/>
    </location>
</feature>
<dbReference type="PANTHER" id="PTHR43495:SF1">
    <property type="entry name" value="L-ASPARAGINE PERMEASE"/>
    <property type="match status" value="1"/>
</dbReference>
<evidence type="ECO:0000256" key="3">
    <source>
        <dbReference type="ARBA" id="ARBA00022692"/>
    </source>
</evidence>
<keyword evidence="3 8" id="KW-0812">Transmembrane</keyword>